<dbReference type="EMBL" id="JACHMF010000001">
    <property type="protein sequence ID" value="MBB4694473.1"/>
    <property type="molecule type" value="Genomic_DNA"/>
</dbReference>
<keyword evidence="1" id="KW-1133">Transmembrane helix</keyword>
<dbReference type="Proteomes" id="UP000542742">
    <property type="component" value="Unassembled WGS sequence"/>
</dbReference>
<keyword evidence="2" id="KW-0449">Lipoprotein</keyword>
<evidence type="ECO:0000313" key="2">
    <source>
        <dbReference type="EMBL" id="MBB4694473.1"/>
    </source>
</evidence>
<keyword evidence="1" id="KW-0472">Membrane</keyword>
<organism evidence="2 3">
    <name type="scientific">Paractinoplanes abujensis</name>
    <dbReference type="NCBI Taxonomy" id="882441"/>
    <lineage>
        <taxon>Bacteria</taxon>
        <taxon>Bacillati</taxon>
        <taxon>Actinomycetota</taxon>
        <taxon>Actinomycetes</taxon>
        <taxon>Micromonosporales</taxon>
        <taxon>Micromonosporaceae</taxon>
        <taxon>Paractinoplanes</taxon>
    </lineage>
</organism>
<evidence type="ECO:0000313" key="3">
    <source>
        <dbReference type="Proteomes" id="UP000542742"/>
    </source>
</evidence>
<gene>
    <name evidence="2" type="ORF">BKA14_004621</name>
</gene>
<sequence>MRITGLVICALLALLDLVGSLPMGDVRPPLGVLVAGLVLGLITLAALVPAWRGNRRALLVVVVSRALSALLGIGAFFDDAAPGAALVGVVVALVLTAVAVVLLVPALRGARAEPAR</sequence>
<feature type="transmembrane region" description="Helical" evidence="1">
    <location>
        <begin position="83"/>
        <end position="107"/>
    </location>
</feature>
<feature type="transmembrane region" description="Helical" evidence="1">
    <location>
        <begin position="57"/>
        <end position="77"/>
    </location>
</feature>
<protein>
    <submittedName>
        <fullName evidence="2">ABC-type lipoprotein release transport system permease subunit</fullName>
    </submittedName>
</protein>
<keyword evidence="3" id="KW-1185">Reference proteome</keyword>
<reference evidence="2 3" key="1">
    <citation type="submission" date="2020-08" db="EMBL/GenBank/DDBJ databases">
        <title>Sequencing the genomes of 1000 actinobacteria strains.</title>
        <authorList>
            <person name="Klenk H.-P."/>
        </authorList>
    </citation>
    <scope>NUCLEOTIDE SEQUENCE [LARGE SCALE GENOMIC DNA]</scope>
    <source>
        <strain evidence="2 3">DSM 45518</strain>
    </source>
</reference>
<keyword evidence="1" id="KW-0812">Transmembrane</keyword>
<dbReference type="AlphaFoldDB" id="A0A7W7CWC2"/>
<evidence type="ECO:0000256" key="1">
    <source>
        <dbReference type="SAM" id="Phobius"/>
    </source>
</evidence>
<proteinExistence type="predicted"/>
<dbReference type="RefSeq" id="WP_184952948.1">
    <property type="nucleotide sequence ID" value="NZ_BOMC01000037.1"/>
</dbReference>
<comment type="caution">
    <text evidence="2">The sequence shown here is derived from an EMBL/GenBank/DDBJ whole genome shotgun (WGS) entry which is preliminary data.</text>
</comment>
<name>A0A7W7CWC2_9ACTN</name>
<accession>A0A7W7CWC2</accession>
<feature type="transmembrane region" description="Helical" evidence="1">
    <location>
        <begin position="30"/>
        <end position="50"/>
    </location>
</feature>